<protein>
    <submittedName>
        <fullName evidence="2">DUF2127 domain-containing protein</fullName>
    </submittedName>
</protein>
<dbReference type="InterPro" id="IPR021125">
    <property type="entry name" value="DUF2127"/>
</dbReference>
<dbReference type="RefSeq" id="WP_338204350.1">
    <property type="nucleotide sequence ID" value="NZ_JAEKNR010000209.1"/>
</dbReference>
<name>A0A934KCE4_9BACT</name>
<reference evidence="2" key="1">
    <citation type="submission" date="2020-10" db="EMBL/GenBank/DDBJ databases">
        <title>Ca. Dormibacterota MAGs.</title>
        <authorList>
            <person name="Montgomery K."/>
        </authorList>
    </citation>
    <scope>NUCLEOTIDE SEQUENCE [LARGE SCALE GENOMIC DNA]</scope>
    <source>
        <strain evidence="2">SC8812_S17_10</strain>
    </source>
</reference>
<organism evidence="2 3">
    <name type="scientific">Candidatus Nephthysia bennettiae</name>
    <dbReference type="NCBI Taxonomy" id="3127016"/>
    <lineage>
        <taxon>Bacteria</taxon>
        <taxon>Bacillati</taxon>
        <taxon>Candidatus Dormiibacterota</taxon>
        <taxon>Candidatus Dormibacteria</taxon>
        <taxon>Candidatus Dormibacterales</taxon>
        <taxon>Candidatus Dormibacteraceae</taxon>
        <taxon>Candidatus Nephthysia</taxon>
    </lineage>
</organism>
<sequence length="189" mass="20917">MATERSGRQPGSWLGWEFGRRIEVTPVIRLITLERFLKATVLVAGSAALLFLDRHSGAHQVILNIQSEYNLDAGRGLWHRLVGSVIDRAAGVPNGHLLALAVAGLLYGGLEALEGVGLLLRRRWAEYLVLVATVAFIPVEVRELATRPSVFKVVALLTNLLIVAYLIWRKRLFLERPSEMRSVQGTDTA</sequence>
<evidence type="ECO:0000313" key="3">
    <source>
        <dbReference type="Proteomes" id="UP000612893"/>
    </source>
</evidence>
<keyword evidence="3" id="KW-1185">Reference proteome</keyword>
<dbReference type="EMBL" id="JAEKNR010000209">
    <property type="protein sequence ID" value="MBJ7600493.1"/>
    <property type="molecule type" value="Genomic_DNA"/>
</dbReference>
<feature type="transmembrane region" description="Helical" evidence="1">
    <location>
        <begin position="150"/>
        <end position="168"/>
    </location>
</feature>
<keyword evidence="1" id="KW-0472">Membrane</keyword>
<accession>A0A934KCE4</accession>
<gene>
    <name evidence="2" type="ORF">JF922_20785</name>
</gene>
<evidence type="ECO:0000256" key="1">
    <source>
        <dbReference type="SAM" id="Phobius"/>
    </source>
</evidence>
<keyword evidence="1" id="KW-0812">Transmembrane</keyword>
<dbReference type="Proteomes" id="UP000612893">
    <property type="component" value="Unassembled WGS sequence"/>
</dbReference>
<dbReference type="AlphaFoldDB" id="A0A934KCE4"/>
<dbReference type="Pfam" id="PF09900">
    <property type="entry name" value="DUF2127"/>
    <property type="match status" value="1"/>
</dbReference>
<evidence type="ECO:0000313" key="2">
    <source>
        <dbReference type="EMBL" id="MBJ7600493.1"/>
    </source>
</evidence>
<keyword evidence="1" id="KW-1133">Transmembrane helix</keyword>
<proteinExistence type="predicted"/>
<comment type="caution">
    <text evidence="2">The sequence shown here is derived from an EMBL/GenBank/DDBJ whole genome shotgun (WGS) entry which is preliminary data.</text>
</comment>